<organism evidence="2 3">
    <name type="scientific">Setaria viridis</name>
    <name type="common">Green bristlegrass</name>
    <name type="synonym">Setaria italica subsp. viridis</name>
    <dbReference type="NCBI Taxonomy" id="4556"/>
    <lineage>
        <taxon>Eukaryota</taxon>
        <taxon>Viridiplantae</taxon>
        <taxon>Streptophyta</taxon>
        <taxon>Embryophyta</taxon>
        <taxon>Tracheophyta</taxon>
        <taxon>Spermatophyta</taxon>
        <taxon>Magnoliopsida</taxon>
        <taxon>Liliopsida</taxon>
        <taxon>Poales</taxon>
        <taxon>Poaceae</taxon>
        <taxon>PACMAD clade</taxon>
        <taxon>Panicoideae</taxon>
        <taxon>Panicodae</taxon>
        <taxon>Paniceae</taxon>
        <taxon>Cenchrinae</taxon>
        <taxon>Setaria</taxon>
    </lineage>
</organism>
<gene>
    <name evidence="2" type="ORF">SEVIR_7G229350v2</name>
</gene>
<protein>
    <submittedName>
        <fullName evidence="2">Uncharacterized protein</fullName>
    </submittedName>
</protein>
<reference evidence="2" key="1">
    <citation type="submission" date="2019-03" db="EMBL/GenBank/DDBJ databases">
        <title>WGS assembly of Setaria viridis.</title>
        <authorList>
            <person name="Huang P."/>
            <person name="Jenkins J."/>
            <person name="Grimwood J."/>
            <person name="Barry K."/>
            <person name="Healey A."/>
            <person name="Mamidi S."/>
            <person name="Sreedasyam A."/>
            <person name="Shu S."/>
            <person name="Feldman M."/>
            <person name="Wu J."/>
            <person name="Yu Y."/>
            <person name="Chen C."/>
            <person name="Johnson J."/>
            <person name="Rokhsar D."/>
            <person name="Baxter I."/>
            <person name="Schmutz J."/>
            <person name="Brutnell T."/>
            <person name="Kellogg E."/>
        </authorList>
    </citation>
    <scope>NUCLEOTIDE SEQUENCE [LARGE SCALE GENOMIC DNA]</scope>
</reference>
<accession>A0A4V6D4F1</accession>
<name>A0A4V6D4F1_SETVI</name>
<sequence>MQKVMGSCGGAGAEEFGPRGPCARAERRSFTDLLHRQELLLQLPDSFFGGGGQSPMSQPWMLPQSSDPAMWSKWQRVENTRKSADMKPDGHGYGSKYMPAGTGSSMTLNPTDICSRA</sequence>
<dbReference type="AlphaFoldDB" id="A0A4V6D4F1"/>
<proteinExistence type="predicted"/>
<feature type="compositionally biased region" description="Basic and acidic residues" evidence="1">
    <location>
        <begin position="81"/>
        <end position="90"/>
    </location>
</feature>
<evidence type="ECO:0000313" key="2">
    <source>
        <dbReference type="EMBL" id="TKW06236.1"/>
    </source>
</evidence>
<feature type="region of interest" description="Disordered" evidence="1">
    <location>
        <begin position="81"/>
        <end position="117"/>
    </location>
</feature>
<keyword evidence="3" id="KW-1185">Reference proteome</keyword>
<dbReference type="EMBL" id="CM016558">
    <property type="protein sequence ID" value="TKW06236.1"/>
    <property type="molecule type" value="Genomic_DNA"/>
</dbReference>
<evidence type="ECO:0000256" key="1">
    <source>
        <dbReference type="SAM" id="MobiDB-lite"/>
    </source>
</evidence>
<dbReference type="Gramene" id="TKW06236">
    <property type="protein sequence ID" value="TKW06236"/>
    <property type="gene ID" value="SEVIR_7G229350v2"/>
</dbReference>
<evidence type="ECO:0000313" key="3">
    <source>
        <dbReference type="Proteomes" id="UP000298652"/>
    </source>
</evidence>
<feature type="region of interest" description="Disordered" evidence="1">
    <location>
        <begin position="1"/>
        <end position="22"/>
    </location>
</feature>
<feature type="compositionally biased region" description="Polar residues" evidence="1">
    <location>
        <begin position="102"/>
        <end position="117"/>
    </location>
</feature>
<dbReference type="Proteomes" id="UP000298652">
    <property type="component" value="Chromosome 7"/>
</dbReference>